<dbReference type="PANTHER" id="PTHR11851:SF224">
    <property type="entry name" value="PROCESSING PROTEASE"/>
    <property type="match status" value="1"/>
</dbReference>
<dbReference type="AlphaFoldDB" id="A0A497XMY7"/>
<comment type="caution">
    <text evidence="3">The sequence shown here is derived from an EMBL/GenBank/DDBJ whole genome shotgun (WGS) entry which is preliminary data.</text>
</comment>
<dbReference type="InterPro" id="IPR011765">
    <property type="entry name" value="Pept_M16_N"/>
</dbReference>
<evidence type="ECO:0000259" key="1">
    <source>
        <dbReference type="Pfam" id="PF00675"/>
    </source>
</evidence>
<dbReference type="Gene3D" id="3.30.830.10">
    <property type="entry name" value="Metalloenzyme, LuxS/M16 peptidase-like"/>
    <property type="match status" value="2"/>
</dbReference>
<evidence type="ECO:0000259" key="2">
    <source>
        <dbReference type="Pfam" id="PF05193"/>
    </source>
</evidence>
<evidence type="ECO:0000313" key="4">
    <source>
        <dbReference type="Proteomes" id="UP000267841"/>
    </source>
</evidence>
<dbReference type="Pfam" id="PF00675">
    <property type="entry name" value="Peptidase_M16"/>
    <property type="match status" value="1"/>
</dbReference>
<keyword evidence="4" id="KW-1185">Reference proteome</keyword>
<dbReference type="PANTHER" id="PTHR11851">
    <property type="entry name" value="METALLOPROTEASE"/>
    <property type="match status" value="1"/>
</dbReference>
<dbReference type="RefSeq" id="WP_121009665.1">
    <property type="nucleotide sequence ID" value="NZ_RCCJ01000001.1"/>
</dbReference>
<dbReference type="InterPro" id="IPR011249">
    <property type="entry name" value="Metalloenz_LuxS/M16"/>
</dbReference>
<protein>
    <submittedName>
        <fullName evidence="3">Putative Zn-dependent peptidase</fullName>
    </submittedName>
</protein>
<accession>A0A497XMY7</accession>
<reference evidence="3 4" key="1">
    <citation type="submission" date="2018-10" db="EMBL/GenBank/DDBJ databases">
        <title>Genomic Encyclopedia of Archaeal and Bacterial Type Strains, Phase II (KMG-II): from individual species to whole genera.</title>
        <authorList>
            <person name="Goeker M."/>
        </authorList>
    </citation>
    <scope>NUCLEOTIDE SEQUENCE [LARGE SCALE GENOMIC DNA]</scope>
    <source>
        <strain evidence="3 4">DSM 16510</strain>
    </source>
</reference>
<organism evidence="3 4">
    <name type="scientific">Hydrogenivirga caldilitoris</name>
    <dbReference type="NCBI Taxonomy" id="246264"/>
    <lineage>
        <taxon>Bacteria</taxon>
        <taxon>Pseudomonadati</taxon>
        <taxon>Aquificota</taxon>
        <taxon>Aquificia</taxon>
        <taxon>Aquificales</taxon>
        <taxon>Aquificaceae</taxon>
        <taxon>Hydrogenivirga</taxon>
    </lineage>
</organism>
<proteinExistence type="predicted"/>
<dbReference type="InterPro" id="IPR050361">
    <property type="entry name" value="MPP/UQCRC_Complex"/>
</dbReference>
<dbReference type="GO" id="GO:0046872">
    <property type="term" value="F:metal ion binding"/>
    <property type="evidence" value="ECO:0007669"/>
    <property type="project" value="InterPro"/>
</dbReference>
<dbReference type="EMBL" id="RCCJ01000001">
    <property type="protein sequence ID" value="RLJ70285.1"/>
    <property type="molecule type" value="Genomic_DNA"/>
</dbReference>
<evidence type="ECO:0000313" key="3">
    <source>
        <dbReference type="EMBL" id="RLJ70285.1"/>
    </source>
</evidence>
<dbReference type="OrthoDB" id="9811314at2"/>
<sequence length="419" mass="47299">MTRLLILLFAIVGFAVGGSNVVEKTLPNGVTLIVKETKGKGIVSAVIFFKGGQYGEKLKGETHLLLTLLIKGSKNYPSSYDVSLPFESQGGYIYTSSGDDFSELGFSTRAEKLEEALKVVRDVIENPLLKEEDIEREKKNTLVAIRSKRERGMEFAMEHMRKLTYRGTPYETTPLGTEESVSAVSREDLLRRLEELRKGGNIVVSLVGDIHKGKALKLLEETFYNLKPGVMSIEEKDNPITKEEVVRVKREGTQATILCALNAPQKGTADYYSFKVLTSALGDGMTSKLFVELREKKGYAYATYAFYPTKLSSPRLFAYIGTSPEKKENALEDLLRVVRNPKLTEEDIELAKNKIVGDFLLDHQTRLRQAWYLGFYEVMGLGWETDKSYPERIRKVSLKDVEKSVEKYINKYHCVVVEP</sequence>
<name>A0A497XMY7_9AQUI</name>
<dbReference type="SUPFAM" id="SSF63411">
    <property type="entry name" value="LuxS/MPP-like metallohydrolase"/>
    <property type="match status" value="2"/>
</dbReference>
<dbReference type="Pfam" id="PF05193">
    <property type="entry name" value="Peptidase_M16_C"/>
    <property type="match status" value="1"/>
</dbReference>
<dbReference type="Proteomes" id="UP000267841">
    <property type="component" value="Unassembled WGS sequence"/>
</dbReference>
<dbReference type="InterPro" id="IPR007863">
    <property type="entry name" value="Peptidase_M16_C"/>
</dbReference>
<gene>
    <name evidence="3" type="ORF">BCF55_0553</name>
</gene>
<feature type="domain" description="Peptidase M16 N-terminal" evidence="1">
    <location>
        <begin position="39"/>
        <end position="177"/>
    </location>
</feature>
<feature type="domain" description="Peptidase M16 C-terminal" evidence="2">
    <location>
        <begin position="184"/>
        <end position="354"/>
    </location>
</feature>